<protein>
    <submittedName>
        <fullName evidence="2">Predicted protein</fullName>
    </submittedName>
</protein>
<dbReference type="GeneID" id="6080195"/>
<accession>B0DKT8</accession>
<sequence>MDLEKFEETVAIPKSPNLDEFTQRLSSFITVSRAGRYSICANAIVHTPSSIPGDSSLRKAHSNTFDTTQELGLEFLLVIALGASGFVSNNPLMHWWRHAHGDPSPIQPGTETPFRGASVNVGGGPKAERRPIVPVVVINSLANFIIVMIVVWLTEGSHVTTAELLNTRQPSPEGTEVPLSLVPPPHHTSQQPTCMLSSAVHVLRTHSPLCLLSSSPRVLSSSLTRVRRTHTHPLSLVFPVCACFRPSSSTFTVLTPPLPPHLQEVPTLKHVYHVYYNSIVSCRSQHAGAPSTSLKDIPAIPVSAFAAAVLEYEESSEMDDDGDMLIA</sequence>
<keyword evidence="3" id="KW-1185">Reference proteome</keyword>
<reference evidence="2 3" key="1">
    <citation type="journal article" date="2008" name="Nature">
        <title>The genome of Laccaria bicolor provides insights into mycorrhizal symbiosis.</title>
        <authorList>
            <person name="Martin F."/>
            <person name="Aerts A."/>
            <person name="Ahren D."/>
            <person name="Brun A."/>
            <person name="Danchin E.G.J."/>
            <person name="Duchaussoy F."/>
            <person name="Gibon J."/>
            <person name="Kohler A."/>
            <person name="Lindquist E."/>
            <person name="Pereda V."/>
            <person name="Salamov A."/>
            <person name="Shapiro H.J."/>
            <person name="Wuyts J."/>
            <person name="Blaudez D."/>
            <person name="Buee M."/>
            <person name="Brokstein P."/>
            <person name="Canbaeck B."/>
            <person name="Cohen D."/>
            <person name="Courty P.E."/>
            <person name="Coutinho P.M."/>
            <person name="Delaruelle C."/>
            <person name="Detter J.C."/>
            <person name="Deveau A."/>
            <person name="DiFazio S."/>
            <person name="Duplessis S."/>
            <person name="Fraissinet-Tachet L."/>
            <person name="Lucic E."/>
            <person name="Frey-Klett P."/>
            <person name="Fourrey C."/>
            <person name="Feussner I."/>
            <person name="Gay G."/>
            <person name="Grimwood J."/>
            <person name="Hoegger P.J."/>
            <person name="Jain P."/>
            <person name="Kilaru S."/>
            <person name="Labbe J."/>
            <person name="Lin Y.C."/>
            <person name="Legue V."/>
            <person name="Le Tacon F."/>
            <person name="Marmeisse R."/>
            <person name="Melayah D."/>
            <person name="Montanini B."/>
            <person name="Muratet M."/>
            <person name="Nehls U."/>
            <person name="Niculita-Hirzel H."/>
            <person name="Oudot-Le Secq M.P."/>
            <person name="Peter M."/>
            <person name="Quesneville H."/>
            <person name="Rajashekar B."/>
            <person name="Reich M."/>
            <person name="Rouhier N."/>
            <person name="Schmutz J."/>
            <person name="Yin T."/>
            <person name="Chalot M."/>
            <person name="Henrissat B."/>
            <person name="Kuees U."/>
            <person name="Lucas S."/>
            <person name="Van de Peer Y."/>
            <person name="Podila G.K."/>
            <person name="Polle A."/>
            <person name="Pukkila P.J."/>
            <person name="Richardson P.M."/>
            <person name="Rouze P."/>
            <person name="Sanders I.R."/>
            <person name="Stajich J.E."/>
            <person name="Tunlid A."/>
            <person name="Tuskan G."/>
            <person name="Grigoriev I.V."/>
        </authorList>
    </citation>
    <scope>NUCLEOTIDE SEQUENCE [LARGE SCALE GENOMIC DNA]</scope>
    <source>
        <strain evidence="3">S238N-H82 / ATCC MYA-4686</strain>
    </source>
</reference>
<feature type="transmembrane region" description="Helical" evidence="1">
    <location>
        <begin position="132"/>
        <end position="153"/>
    </location>
</feature>
<dbReference type="InParanoid" id="B0DKT8"/>
<gene>
    <name evidence="2" type="ORF">LACBIDRAFT_330289</name>
</gene>
<dbReference type="Proteomes" id="UP000001194">
    <property type="component" value="Unassembled WGS sequence"/>
</dbReference>
<dbReference type="RefSeq" id="XP_001884620.1">
    <property type="nucleotide sequence ID" value="XM_001884585.1"/>
</dbReference>
<dbReference type="KEGG" id="lbc:LACBIDRAFT_330289"/>
<evidence type="ECO:0000313" key="3">
    <source>
        <dbReference type="Proteomes" id="UP000001194"/>
    </source>
</evidence>
<name>B0DKT8_LACBS</name>
<dbReference type="EMBL" id="DS547116">
    <property type="protein sequence ID" value="EDR04796.1"/>
    <property type="molecule type" value="Genomic_DNA"/>
</dbReference>
<evidence type="ECO:0000256" key="1">
    <source>
        <dbReference type="SAM" id="Phobius"/>
    </source>
</evidence>
<dbReference type="HOGENOM" id="CLU_850111_0_0_1"/>
<keyword evidence="1" id="KW-1133">Transmembrane helix</keyword>
<dbReference type="AlphaFoldDB" id="B0DKT8"/>
<keyword evidence="1" id="KW-0472">Membrane</keyword>
<organism evidence="3">
    <name type="scientific">Laccaria bicolor (strain S238N-H82 / ATCC MYA-4686)</name>
    <name type="common">Bicoloured deceiver</name>
    <name type="synonym">Laccaria laccata var. bicolor</name>
    <dbReference type="NCBI Taxonomy" id="486041"/>
    <lineage>
        <taxon>Eukaryota</taxon>
        <taxon>Fungi</taxon>
        <taxon>Dikarya</taxon>
        <taxon>Basidiomycota</taxon>
        <taxon>Agaricomycotina</taxon>
        <taxon>Agaricomycetes</taxon>
        <taxon>Agaricomycetidae</taxon>
        <taxon>Agaricales</taxon>
        <taxon>Agaricineae</taxon>
        <taxon>Hydnangiaceae</taxon>
        <taxon>Laccaria</taxon>
    </lineage>
</organism>
<evidence type="ECO:0000313" key="2">
    <source>
        <dbReference type="EMBL" id="EDR04796.1"/>
    </source>
</evidence>
<keyword evidence="1" id="KW-0812">Transmembrane</keyword>
<proteinExistence type="predicted"/>